<organism evidence="8 9">
    <name type="scientific">Clostridium putrefaciens</name>
    <dbReference type="NCBI Taxonomy" id="99675"/>
    <lineage>
        <taxon>Bacteria</taxon>
        <taxon>Bacillati</taxon>
        <taxon>Bacillota</taxon>
        <taxon>Clostridia</taxon>
        <taxon>Eubacteriales</taxon>
        <taxon>Clostridiaceae</taxon>
        <taxon>Clostridium</taxon>
    </lineage>
</organism>
<keyword evidence="3 6" id="KW-0812">Transmembrane</keyword>
<dbReference type="PANTHER" id="PTHR12677:SF59">
    <property type="entry name" value="GOLGI APPARATUS MEMBRANE PROTEIN TVP38-RELATED"/>
    <property type="match status" value="1"/>
</dbReference>
<feature type="transmembrane region" description="Helical" evidence="6">
    <location>
        <begin position="9"/>
        <end position="26"/>
    </location>
</feature>
<comment type="subcellular location">
    <subcellularLocation>
        <location evidence="1 6">Cell membrane</location>
        <topology evidence="1 6">Multi-pass membrane protein</topology>
    </subcellularLocation>
</comment>
<feature type="transmembrane region" description="Helical" evidence="6">
    <location>
        <begin position="192"/>
        <end position="209"/>
    </location>
</feature>
<evidence type="ECO:0000313" key="9">
    <source>
        <dbReference type="Proteomes" id="UP000254664"/>
    </source>
</evidence>
<keyword evidence="9" id="KW-1185">Reference proteome</keyword>
<evidence type="ECO:0000256" key="4">
    <source>
        <dbReference type="ARBA" id="ARBA00022989"/>
    </source>
</evidence>
<dbReference type="InterPro" id="IPR015414">
    <property type="entry name" value="TMEM64"/>
</dbReference>
<dbReference type="GO" id="GO:0005886">
    <property type="term" value="C:plasma membrane"/>
    <property type="evidence" value="ECO:0007669"/>
    <property type="project" value="UniProtKB-SubCell"/>
</dbReference>
<evidence type="ECO:0000256" key="5">
    <source>
        <dbReference type="ARBA" id="ARBA00023136"/>
    </source>
</evidence>
<dbReference type="InterPro" id="IPR032816">
    <property type="entry name" value="VTT_dom"/>
</dbReference>
<sequence length="224" mass="25415">MKKYYIKVLKYILSVILIVVAVYFLYNLNRFKTFSSMDLKTYLLNYGNMAPILYIIMFTFVPLTLFPDSILAIGGGLAFGLIRGSIYTLIGAVMGASLSFYLARFLGRDFIRKITKHKLAHFEDSLEKNGFILILILRMIPLFPFDVISYSAGISKIKFKDFILASLIGIIPGILVYTNLGDKSETIGSKSFYASICFLILLFAISFILKDKLFLKKLKQVTKE</sequence>
<keyword evidence="4 6" id="KW-1133">Transmembrane helix</keyword>
<gene>
    <name evidence="8" type="primary">ydjZ_1</name>
    <name evidence="8" type="ORF">NCTC9836_01708</name>
</gene>
<evidence type="ECO:0000256" key="2">
    <source>
        <dbReference type="ARBA" id="ARBA00022475"/>
    </source>
</evidence>
<keyword evidence="5 6" id="KW-0472">Membrane</keyword>
<evidence type="ECO:0000256" key="1">
    <source>
        <dbReference type="ARBA" id="ARBA00004651"/>
    </source>
</evidence>
<feature type="transmembrane region" description="Helical" evidence="6">
    <location>
        <begin position="46"/>
        <end position="66"/>
    </location>
</feature>
<dbReference type="EMBL" id="UFWZ01000001">
    <property type="protein sequence ID" value="SUY47377.1"/>
    <property type="molecule type" value="Genomic_DNA"/>
</dbReference>
<evidence type="ECO:0000256" key="6">
    <source>
        <dbReference type="RuleBase" id="RU366058"/>
    </source>
</evidence>
<reference evidence="8 9" key="1">
    <citation type="submission" date="2018-06" db="EMBL/GenBank/DDBJ databases">
        <authorList>
            <consortium name="Pathogen Informatics"/>
            <person name="Doyle S."/>
        </authorList>
    </citation>
    <scope>NUCLEOTIDE SEQUENCE [LARGE SCALE GENOMIC DNA]</scope>
    <source>
        <strain evidence="8 9">NCTC9836</strain>
    </source>
</reference>
<dbReference type="RefSeq" id="WP_115641344.1">
    <property type="nucleotide sequence ID" value="NZ_UFWZ01000001.1"/>
</dbReference>
<evidence type="ECO:0000313" key="8">
    <source>
        <dbReference type="EMBL" id="SUY47377.1"/>
    </source>
</evidence>
<dbReference type="AlphaFoldDB" id="A0A381JAF1"/>
<proteinExistence type="inferred from homology"/>
<dbReference type="Proteomes" id="UP000254664">
    <property type="component" value="Unassembled WGS sequence"/>
</dbReference>
<comment type="similarity">
    <text evidence="6">Belongs to the TVP38/TMEM64 family.</text>
</comment>
<keyword evidence="2 6" id="KW-1003">Cell membrane</keyword>
<feature type="domain" description="VTT" evidence="7">
    <location>
        <begin position="66"/>
        <end position="182"/>
    </location>
</feature>
<feature type="transmembrane region" description="Helical" evidence="6">
    <location>
        <begin position="162"/>
        <end position="180"/>
    </location>
</feature>
<name>A0A381JAF1_9CLOT</name>
<feature type="transmembrane region" description="Helical" evidence="6">
    <location>
        <begin position="78"/>
        <end position="103"/>
    </location>
</feature>
<dbReference type="Pfam" id="PF09335">
    <property type="entry name" value="VTT_dom"/>
    <property type="match status" value="1"/>
</dbReference>
<protein>
    <recommendedName>
        <fullName evidence="6">TVP38/TMEM64 family membrane protein</fullName>
    </recommendedName>
</protein>
<dbReference type="PANTHER" id="PTHR12677">
    <property type="entry name" value="GOLGI APPARATUS MEMBRANE PROTEIN TVP38-RELATED"/>
    <property type="match status" value="1"/>
</dbReference>
<dbReference type="OrthoDB" id="9812980at2"/>
<evidence type="ECO:0000256" key="3">
    <source>
        <dbReference type="ARBA" id="ARBA00022692"/>
    </source>
</evidence>
<evidence type="ECO:0000259" key="7">
    <source>
        <dbReference type="Pfam" id="PF09335"/>
    </source>
</evidence>
<accession>A0A381JAF1</accession>